<dbReference type="RefSeq" id="WP_069946103.1">
    <property type="nucleotide sequence ID" value="NZ_CP014143.1"/>
</dbReference>
<dbReference type="InterPro" id="IPR013830">
    <property type="entry name" value="SGNH_hydro"/>
</dbReference>
<dbReference type="STRING" id="1769779.AUP74_00416"/>
<dbReference type="AlphaFoldDB" id="A0A1C9W413"/>
<feature type="domain" description="SGNH hydrolase-type esterase" evidence="1">
    <location>
        <begin position="50"/>
        <end position="220"/>
    </location>
</feature>
<evidence type="ECO:0000259" key="1">
    <source>
        <dbReference type="Pfam" id="PF13472"/>
    </source>
</evidence>
<dbReference type="EMBL" id="CP014143">
    <property type="protein sequence ID" value="AOS95887.1"/>
    <property type="molecule type" value="Genomic_DNA"/>
</dbReference>
<dbReference type="InterPro" id="IPR036514">
    <property type="entry name" value="SGNH_hydro_sf"/>
</dbReference>
<evidence type="ECO:0000313" key="3">
    <source>
        <dbReference type="Proteomes" id="UP000095672"/>
    </source>
</evidence>
<dbReference type="Gene3D" id="3.40.50.1110">
    <property type="entry name" value="SGNH hydrolase"/>
    <property type="match status" value="1"/>
</dbReference>
<dbReference type="SUPFAM" id="SSF52266">
    <property type="entry name" value="SGNH hydrolase"/>
    <property type="match status" value="1"/>
</dbReference>
<dbReference type="GO" id="GO:0016788">
    <property type="term" value="F:hydrolase activity, acting on ester bonds"/>
    <property type="evidence" value="ECO:0007669"/>
    <property type="project" value="UniProtKB-ARBA"/>
</dbReference>
<dbReference type="Pfam" id="PF13472">
    <property type="entry name" value="Lipase_GDSL_2"/>
    <property type="match status" value="1"/>
</dbReference>
<dbReference type="CDD" id="cd01836">
    <property type="entry name" value="FeeA_FeeB_like"/>
    <property type="match status" value="1"/>
</dbReference>
<evidence type="ECO:0000313" key="2">
    <source>
        <dbReference type="EMBL" id="AOS95887.1"/>
    </source>
</evidence>
<protein>
    <recommendedName>
        <fullName evidence="1">SGNH hydrolase-type esterase domain-containing protein</fullName>
    </recommendedName>
</protein>
<reference evidence="3" key="1">
    <citation type="submission" date="2016-01" db="EMBL/GenBank/DDBJ databases">
        <title>Complete genome sequence of Microbulbifer sp. CCB-MM1, a halophile isolated from Matang Mangrove Forest, Perak.</title>
        <authorList>
            <person name="Moh T.H."/>
            <person name="Dinesh B."/>
            <person name="Lau N.-S."/>
            <person name="Go F."/>
            <person name="Alexander Chong S.-C."/>
        </authorList>
    </citation>
    <scope>NUCLEOTIDE SEQUENCE [LARGE SCALE GENOMIC DNA]</scope>
    <source>
        <strain evidence="3">CCB-MM1</strain>
    </source>
</reference>
<dbReference type="KEGG" id="micc:AUP74_00416"/>
<proteinExistence type="predicted"/>
<sequence>MTTDTLLTLMLGPLLLVQGKWVRRRTPRLPEPDGARQGQSGTGPGLRVLVLGDSAAAGVGAASQSEALLGQVVGALSRQFCLDWSLVARTGATTAETIEAVKEMRGSGFDVVITSLGVNDVTSGVGPGQWIAQQQQLRELLRERLDARLLICSGLPPVHSFPALPQPLRWYLGRRATRFDRILRDDTSAEANTEFLSLRFSQDQALMASDGFHPGPGVYREWGRRVAELVNQRLKGKLSGL</sequence>
<keyword evidence="3" id="KW-1185">Reference proteome</keyword>
<dbReference type="Proteomes" id="UP000095672">
    <property type="component" value="Chromosome"/>
</dbReference>
<name>A0A1C9W413_9GAMM</name>
<organism evidence="2 3">
    <name type="scientific">Microbulbifer aggregans</name>
    <dbReference type="NCBI Taxonomy" id="1769779"/>
    <lineage>
        <taxon>Bacteria</taxon>
        <taxon>Pseudomonadati</taxon>
        <taxon>Pseudomonadota</taxon>
        <taxon>Gammaproteobacteria</taxon>
        <taxon>Cellvibrionales</taxon>
        <taxon>Microbulbiferaceae</taxon>
        <taxon>Microbulbifer</taxon>
    </lineage>
</organism>
<gene>
    <name evidence="2" type="ORF">AUP74_00416</name>
</gene>
<dbReference type="PATRIC" id="fig|1769779.3.peg.418"/>
<accession>A0A1C9W413</accession>
<dbReference type="OrthoDB" id="9804395at2"/>